<feature type="domain" description="WW" evidence="1">
    <location>
        <begin position="17"/>
        <end position="42"/>
    </location>
</feature>
<dbReference type="EMBL" id="MU007083">
    <property type="protein sequence ID" value="KAF2423342.1"/>
    <property type="molecule type" value="Genomic_DNA"/>
</dbReference>
<comment type="caution">
    <text evidence="2">The sequence shown here is derived from an EMBL/GenBank/DDBJ whole genome shotgun (WGS) entry which is preliminary data.</text>
</comment>
<organism evidence="2 3">
    <name type="scientific">Tothia fuscella</name>
    <dbReference type="NCBI Taxonomy" id="1048955"/>
    <lineage>
        <taxon>Eukaryota</taxon>
        <taxon>Fungi</taxon>
        <taxon>Dikarya</taxon>
        <taxon>Ascomycota</taxon>
        <taxon>Pezizomycotina</taxon>
        <taxon>Dothideomycetes</taxon>
        <taxon>Pleosporomycetidae</taxon>
        <taxon>Venturiales</taxon>
        <taxon>Cylindrosympodiaceae</taxon>
        <taxon>Tothia</taxon>
    </lineage>
</organism>
<dbReference type="AlphaFoldDB" id="A0A9P4TUR3"/>
<keyword evidence="3" id="KW-1185">Reference proteome</keyword>
<protein>
    <recommendedName>
        <fullName evidence="1">WW domain-containing protein</fullName>
    </recommendedName>
</protein>
<dbReference type="PROSITE" id="PS01159">
    <property type="entry name" value="WW_DOMAIN_1"/>
    <property type="match status" value="1"/>
</dbReference>
<evidence type="ECO:0000259" key="1">
    <source>
        <dbReference type="PROSITE" id="PS01159"/>
    </source>
</evidence>
<name>A0A9P4TUR3_9PEZI</name>
<sequence>MATNPQYELGILAGGTWKQWSSAAGQDYYEFLSTRATQYMIPVGWTLGQWTVPRLGNNGATLELDGLDVLTPTPLLHVPTWIKPMCRRTFNSWKDRLNPTSIIQKDYHVNFEAFFRRG</sequence>
<dbReference type="OrthoDB" id="3722008at2759"/>
<evidence type="ECO:0000313" key="3">
    <source>
        <dbReference type="Proteomes" id="UP000800235"/>
    </source>
</evidence>
<proteinExistence type="predicted"/>
<dbReference type="Proteomes" id="UP000800235">
    <property type="component" value="Unassembled WGS sequence"/>
</dbReference>
<evidence type="ECO:0000313" key="2">
    <source>
        <dbReference type="EMBL" id="KAF2423342.1"/>
    </source>
</evidence>
<dbReference type="InterPro" id="IPR001202">
    <property type="entry name" value="WW_dom"/>
</dbReference>
<gene>
    <name evidence="2" type="ORF">EJ08DRAFT_664497</name>
</gene>
<accession>A0A9P4TUR3</accession>
<reference evidence="2" key="1">
    <citation type="journal article" date="2020" name="Stud. Mycol.">
        <title>101 Dothideomycetes genomes: a test case for predicting lifestyles and emergence of pathogens.</title>
        <authorList>
            <person name="Haridas S."/>
            <person name="Albert R."/>
            <person name="Binder M."/>
            <person name="Bloem J."/>
            <person name="Labutti K."/>
            <person name="Salamov A."/>
            <person name="Andreopoulos B."/>
            <person name="Baker S."/>
            <person name="Barry K."/>
            <person name="Bills G."/>
            <person name="Bluhm B."/>
            <person name="Cannon C."/>
            <person name="Castanera R."/>
            <person name="Culley D."/>
            <person name="Daum C."/>
            <person name="Ezra D."/>
            <person name="Gonzalez J."/>
            <person name="Henrissat B."/>
            <person name="Kuo A."/>
            <person name="Liang C."/>
            <person name="Lipzen A."/>
            <person name="Lutzoni F."/>
            <person name="Magnuson J."/>
            <person name="Mondo S."/>
            <person name="Nolan M."/>
            <person name="Ohm R."/>
            <person name="Pangilinan J."/>
            <person name="Park H.-J."/>
            <person name="Ramirez L."/>
            <person name="Alfaro M."/>
            <person name="Sun H."/>
            <person name="Tritt A."/>
            <person name="Yoshinaga Y."/>
            <person name="Zwiers L.-H."/>
            <person name="Turgeon B."/>
            <person name="Goodwin S."/>
            <person name="Spatafora J."/>
            <person name="Crous P."/>
            <person name="Grigoriev I."/>
        </authorList>
    </citation>
    <scope>NUCLEOTIDE SEQUENCE</scope>
    <source>
        <strain evidence="2">CBS 130266</strain>
    </source>
</reference>